<dbReference type="PANTHER" id="PTHR12526">
    <property type="entry name" value="GLYCOSYLTRANSFERASE"/>
    <property type="match status" value="1"/>
</dbReference>
<dbReference type="Pfam" id="PF13439">
    <property type="entry name" value="Glyco_transf_4"/>
    <property type="match status" value="1"/>
</dbReference>
<dbReference type="EMBL" id="VCIZ01000006">
    <property type="protein sequence ID" value="TSP12423.1"/>
    <property type="molecule type" value="Genomic_DNA"/>
</dbReference>
<evidence type="ECO:0000256" key="2">
    <source>
        <dbReference type="ARBA" id="ARBA00022679"/>
    </source>
</evidence>
<feature type="domain" description="Glycosyltransferase subfamily 4-like N-terminal" evidence="3">
    <location>
        <begin position="12"/>
        <end position="167"/>
    </location>
</feature>
<name>A0ABY3ENU0_9BURK</name>
<dbReference type="Proteomes" id="UP000318943">
    <property type="component" value="Unassembled WGS sequence"/>
</dbReference>
<dbReference type="InterPro" id="IPR028098">
    <property type="entry name" value="Glyco_trans_4-like_N"/>
</dbReference>
<comment type="caution">
    <text evidence="4">The sequence shown here is derived from an EMBL/GenBank/DDBJ whole genome shotgun (WGS) entry which is preliminary data.</text>
</comment>
<proteinExistence type="predicted"/>
<sequence>MRILLVTTGLRMGGAEQQVAALAREFLARGHQVGLISLTPDCEVPMPDAVERLMLDLHKNPLSLIQALRAARRFAMHWRPDVVSAHMFHANLFARLLSRIARIPPLVCAAHSFSEGGRLRMRLYRLTSRWCTLTTQVSEASRAEMIRSGAVSADRVRVMYNGIDTDKFRPDPALRASTRAQLGLDAQTRLILTIGRLAAEKAQVMLIDAFARMDHTTPARLLIAGDGPQRPALAARIARHGLGDTATLLGTRRDIPALLNAADLFVLSSRVEGMPLVIGEAMACGRPVVATAAPGVAELMGDIDTIVPIDDTDALAAAMHAALDQDSTSDAAATRRERIVTHFGIGSATDRWLALFEQLCPQAGTRPGPVRPCADA</sequence>
<dbReference type="RefSeq" id="WP_144198006.1">
    <property type="nucleotide sequence ID" value="NZ_VCIZ01000006.1"/>
</dbReference>
<dbReference type="PANTHER" id="PTHR12526:SF510">
    <property type="entry name" value="D-INOSITOL 3-PHOSPHATE GLYCOSYLTRANSFERASE"/>
    <property type="match status" value="1"/>
</dbReference>
<reference evidence="4 5" key="1">
    <citation type="submission" date="2019-05" db="EMBL/GenBank/DDBJ databases">
        <title>Whole genome sequence analysis of Cupriavidus campinensis S14E4C strain.</title>
        <authorList>
            <person name="Abbaszade G."/>
            <person name="Szabo A."/>
            <person name="Toumi M."/>
            <person name="Toth E."/>
        </authorList>
    </citation>
    <scope>NUCLEOTIDE SEQUENCE [LARGE SCALE GENOMIC DNA]</scope>
    <source>
        <strain evidence="4 5">S14E4C</strain>
    </source>
</reference>
<gene>
    <name evidence="4" type="ORF">FGG12_12570</name>
</gene>
<keyword evidence="1" id="KW-0328">Glycosyltransferase</keyword>
<keyword evidence="5" id="KW-1185">Reference proteome</keyword>
<dbReference type="Gene3D" id="3.40.50.2000">
    <property type="entry name" value="Glycogen Phosphorylase B"/>
    <property type="match status" value="2"/>
</dbReference>
<protein>
    <submittedName>
        <fullName evidence="4">Glycosyltransferase</fullName>
    </submittedName>
</protein>
<keyword evidence="2" id="KW-0808">Transferase</keyword>
<dbReference type="Pfam" id="PF13692">
    <property type="entry name" value="Glyco_trans_1_4"/>
    <property type="match status" value="1"/>
</dbReference>
<accession>A0ABY3ENU0</accession>
<dbReference type="SUPFAM" id="SSF53756">
    <property type="entry name" value="UDP-Glycosyltransferase/glycogen phosphorylase"/>
    <property type="match status" value="1"/>
</dbReference>
<evidence type="ECO:0000259" key="3">
    <source>
        <dbReference type="Pfam" id="PF13439"/>
    </source>
</evidence>
<organism evidence="4 5">
    <name type="scientific">Cupriavidus campinensis</name>
    <dbReference type="NCBI Taxonomy" id="151783"/>
    <lineage>
        <taxon>Bacteria</taxon>
        <taxon>Pseudomonadati</taxon>
        <taxon>Pseudomonadota</taxon>
        <taxon>Betaproteobacteria</taxon>
        <taxon>Burkholderiales</taxon>
        <taxon>Burkholderiaceae</taxon>
        <taxon>Cupriavidus</taxon>
    </lineage>
</organism>
<evidence type="ECO:0000313" key="5">
    <source>
        <dbReference type="Proteomes" id="UP000318943"/>
    </source>
</evidence>
<evidence type="ECO:0000256" key="1">
    <source>
        <dbReference type="ARBA" id="ARBA00022676"/>
    </source>
</evidence>
<evidence type="ECO:0000313" key="4">
    <source>
        <dbReference type="EMBL" id="TSP12423.1"/>
    </source>
</evidence>